<proteinExistence type="predicted"/>
<accession>A0A915C3U1</accession>
<evidence type="ECO:0000313" key="3">
    <source>
        <dbReference type="WBParaSite" id="PgR081_g027_t01"/>
    </source>
</evidence>
<dbReference type="AlphaFoldDB" id="A0A915C3U1"/>
<evidence type="ECO:0000256" key="1">
    <source>
        <dbReference type="SAM" id="MobiDB-lite"/>
    </source>
</evidence>
<name>A0A915C3U1_PARUN</name>
<evidence type="ECO:0000313" key="2">
    <source>
        <dbReference type="Proteomes" id="UP000887569"/>
    </source>
</evidence>
<sequence>VEWLRHSTDLFIRRVLVEKMAEPASKEKKVAGGASSAGAASSSAANASNKARKETKTDATRRTLSTGKSGGRRRKKKREQMPEGFEQWPEDDQKYYQEVSALLRDAKATRRQCSMKREHPSRWFMFRQKSQAYPTYQMEMEAYKRAKEIFVPIDKNEQLDLDF</sequence>
<organism evidence="2 3">
    <name type="scientific">Parascaris univalens</name>
    <name type="common">Nematode worm</name>
    <dbReference type="NCBI Taxonomy" id="6257"/>
    <lineage>
        <taxon>Eukaryota</taxon>
        <taxon>Metazoa</taxon>
        <taxon>Ecdysozoa</taxon>
        <taxon>Nematoda</taxon>
        <taxon>Chromadorea</taxon>
        <taxon>Rhabditida</taxon>
        <taxon>Spirurina</taxon>
        <taxon>Ascaridomorpha</taxon>
        <taxon>Ascaridoidea</taxon>
        <taxon>Ascarididae</taxon>
        <taxon>Parascaris</taxon>
    </lineage>
</organism>
<feature type="compositionally biased region" description="Basic and acidic residues" evidence="1">
    <location>
        <begin position="51"/>
        <end position="61"/>
    </location>
</feature>
<feature type="compositionally biased region" description="Basic and acidic residues" evidence="1">
    <location>
        <begin position="21"/>
        <end position="30"/>
    </location>
</feature>
<reference evidence="3" key="1">
    <citation type="submission" date="2022-11" db="UniProtKB">
        <authorList>
            <consortium name="WormBaseParasite"/>
        </authorList>
    </citation>
    <scope>IDENTIFICATION</scope>
</reference>
<feature type="region of interest" description="Disordered" evidence="1">
    <location>
        <begin position="21"/>
        <end position="90"/>
    </location>
</feature>
<keyword evidence="2" id="KW-1185">Reference proteome</keyword>
<dbReference type="WBParaSite" id="PgR081_g027_t01">
    <property type="protein sequence ID" value="PgR081_g027_t01"/>
    <property type="gene ID" value="PgR081_g027"/>
</dbReference>
<protein>
    <submittedName>
        <fullName evidence="3">Uncharacterized protein</fullName>
    </submittedName>
</protein>
<feature type="compositionally biased region" description="Low complexity" evidence="1">
    <location>
        <begin position="31"/>
        <end position="49"/>
    </location>
</feature>
<dbReference type="Proteomes" id="UP000887569">
    <property type="component" value="Unplaced"/>
</dbReference>